<keyword evidence="1" id="KW-0719">Serine esterase</keyword>
<evidence type="ECO:0000256" key="3">
    <source>
        <dbReference type="ARBA" id="ARBA00022801"/>
    </source>
</evidence>
<evidence type="ECO:0000313" key="5">
    <source>
        <dbReference type="EMBL" id="NYF81110.1"/>
    </source>
</evidence>
<evidence type="ECO:0000256" key="1">
    <source>
        <dbReference type="ARBA" id="ARBA00022487"/>
    </source>
</evidence>
<reference evidence="5 6" key="1">
    <citation type="submission" date="2020-07" db="EMBL/GenBank/DDBJ databases">
        <title>Genomic Encyclopedia of Type Strains, Phase IV (KMG-V): Genome sequencing to study the core and pangenomes of soil and plant-associated prokaryotes.</title>
        <authorList>
            <person name="Whitman W."/>
        </authorList>
    </citation>
    <scope>NUCLEOTIDE SEQUENCE [LARGE SCALE GENOMIC DNA]</scope>
    <source>
        <strain evidence="5 6">X4EP2</strain>
    </source>
</reference>
<proteinExistence type="predicted"/>
<comment type="caution">
    <text evidence="5">The sequence shown here is derived from an EMBL/GenBank/DDBJ whole genome shotgun (WGS) entry which is preliminary data.</text>
</comment>
<accession>A0A7Y9PJM2</accession>
<dbReference type="Proteomes" id="UP000589520">
    <property type="component" value="Unassembled WGS sequence"/>
</dbReference>
<keyword evidence="2" id="KW-0732">Signal</keyword>
<dbReference type="Pfam" id="PF22244">
    <property type="entry name" value="GCE_fung"/>
    <property type="match status" value="1"/>
</dbReference>
<dbReference type="GO" id="GO:0052689">
    <property type="term" value="F:carboxylic ester hydrolase activity"/>
    <property type="evidence" value="ECO:0007669"/>
    <property type="project" value="UniProtKB-KW"/>
</dbReference>
<dbReference type="AlphaFoldDB" id="A0A7Y9PJM2"/>
<dbReference type="InterPro" id="IPR029058">
    <property type="entry name" value="AB_hydrolase_fold"/>
</dbReference>
<dbReference type="SUPFAM" id="SSF53474">
    <property type="entry name" value="alpha/beta-Hydrolases"/>
    <property type="match status" value="1"/>
</dbReference>
<dbReference type="InterPro" id="IPR054579">
    <property type="entry name" value="GCE-like_dom"/>
</dbReference>
<protein>
    <recommendedName>
        <fullName evidence="4">4-O-methyl-glucuronoyl methylesterase-like domain-containing protein</fullName>
    </recommendedName>
</protein>
<keyword evidence="6" id="KW-1185">Reference proteome</keyword>
<sequence>MFLLALTGLSAVAQKTGPAQTSKPVAWPDPLVLESGAPVLTRERFEQQRRGELLSLFAENVYGKTPQATVPIAIVAAKVDEHALDGLAVRKQITLAVGSKGERTWHLLLYTPAHATGPVSVIVGLNFNGNQTVDPDPEIELNPVWVRDPALASTPLAKELSGHVLKIAESGTRGAAAQQWQLHLLLARGYGLATLYAGDIEPDFIGGIGYGVRPLLFGPKQSVPAADDWGAIGAWAWGMSRVVDVLSSDPHIDAKRLIAFGFSRFGKTALWAAAQDQRFALVLSNESGQGGATLSHRQEGEPIDHMMLAFPYWFCGNYQHYLGRTQSLPVDGHLLLSLIAPRPLYVGSAGSDPYSDPEGEFLAVKAVAPVYALYGEQGVTDTAMPPLNHPVGQWVSYHVRPGGHDVTLYDWEQYLNFADRVLGNK</sequence>
<evidence type="ECO:0000259" key="4">
    <source>
        <dbReference type="Pfam" id="PF22244"/>
    </source>
</evidence>
<feature type="domain" description="4-O-methyl-glucuronoyl methylesterase-like" evidence="4">
    <location>
        <begin position="228"/>
        <end position="375"/>
    </location>
</feature>
<keyword evidence="3" id="KW-0378">Hydrolase</keyword>
<evidence type="ECO:0000313" key="6">
    <source>
        <dbReference type="Proteomes" id="UP000589520"/>
    </source>
</evidence>
<gene>
    <name evidence="5" type="ORF">HDF17_003430</name>
</gene>
<dbReference type="Gene3D" id="3.40.50.1820">
    <property type="entry name" value="alpha/beta hydrolase"/>
    <property type="match status" value="1"/>
</dbReference>
<evidence type="ECO:0000256" key="2">
    <source>
        <dbReference type="ARBA" id="ARBA00022729"/>
    </source>
</evidence>
<organism evidence="5 6">
    <name type="scientific">Granulicella arctica</name>
    <dbReference type="NCBI Taxonomy" id="940613"/>
    <lineage>
        <taxon>Bacteria</taxon>
        <taxon>Pseudomonadati</taxon>
        <taxon>Acidobacteriota</taxon>
        <taxon>Terriglobia</taxon>
        <taxon>Terriglobales</taxon>
        <taxon>Acidobacteriaceae</taxon>
        <taxon>Granulicella</taxon>
    </lineage>
</organism>
<name>A0A7Y9PJM2_9BACT</name>
<dbReference type="EMBL" id="JACCCW010000002">
    <property type="protein sequence ID" value="NYF81110.1"/>
    <property type="molecule type" value="Genomic_DNA"/>
</dbReference>